<proteinExistence type="predicted"/>
<evidence type="ECO:0000313" key="1">
    <source>
        <dbReference type="EMBL" id="HGZ60556.1"/>
    </source>
</evidence>
<name>A0A7J3SLV9_9CREN</name>
<comment type="caution">
    <text evidence="1">The sequence shown here is derived from an EMBL/GenBank/DDBJ whole genome shotgun (WGS) entry which is preliminary data.</text>
</comment>
<gene>
    <name evidence="1" type="ORF">ENW83_05080</name>
</gene>
<accession>A0A7J3SLV9</accession>
<protein>
    <submittedName>
        <fullName evidence="1">Uncharacterized protein</fullName>
    </submittedName>
</protein>
<organism evidence="1">
    <name type="scientific">Fervidicoccus fontis</name>
    <dbReference type="NCBI Taxonomy" id="683846"/>
    <lineage>
        <taxon>Archaea</taxon>
        <taxon>Thermoproteota</taxon>
        <taxon>Thermoprotei</taxon>
        <taxon>Fervidicoccales</taxon>
        <taxon>Fervidicoccaceae</taxon>
        <taxon>Fervidicoccus</taxon>
    </lineage>
</organism>
<reference evidence="1" key="1">
    <citation type="journal article" date="2020" name="mSystems">
        <title>Genome- and Community-Level Interaction Insights into Carbon Utilization and Element Cycling Functions of Hydrothermarchaeota in Hydrothermal Sediment.</title>
        <authorList>
            <person name="Zhou Z."/>
            <person name="Liu Y."/>
            <person name="Xu W."/>
            <person name="Pan J."/>
            <person name="Luo Z.H."/>
            <person name="Li M."/>
        </authorList>
    </citation>
    <scope>NUCLEOTIDE SEQUENCE [LARGE SCALE GENOMIC DNA]</scope>
    <source>
        <strain evidence="1">SpSt-885</strain>
    </source>
</reference>
<dbReference type="AlphaFoldDB" id="A0A7J3SLV9"/>
<sequence>MEFEAFDVKAKKMVKLKNYEVVKLKNGRLAVKGKSPETGITVYRILSNAEAEKLKKTKK</sequence>
<dbReference type="EMBL" id="DTLS01000147">
    <property type="protein sequence ID" value="HGZ60556.1"/>
    <property type="molecule type" value="Genomic_DNA"/>
</dbReference>